<dbReference type="EMBL" id="CVRI01000036">
    <property type="protein sequence ID" value="CRK92989.1"/>
    <property type="molecule type" value="Genomic_DNA"/>
</dbReference>
<evidence type="ECO:0000313" key="4">
    <source>
        <dbReference type="Proteomes" id="UP000183832"/>
    </source>
</evidence>
<keyword evidence="2" id="KW-0812">Transmembrane</keyword>
<dbReference type="OrthoDB" id="6420920at2759"/>
<feature type="region of interest" description="Disordered" evidence="1">
    <location>
        <begin position="249"/>
        <end position="314"/>
    </location>
</feature>
<feature type="transmembrane region" description="Helical" evidence="2">
    <location>
        <begin position="159"/>
        <end position="180"/>
    </location>
</feature>
<keyword evidence="2" id="KW-1133">Transmembrane helix</keyword>
<reference evidence="3 4" key="1">
    <citation type="submission" date="2015-04" db="EMBL/GenBank/DDBJ databases">
        <authorList>
            <person name="Syromyatnikov M.Y."/>
            <person name="Popov V.N."/>
        </authorList>
    </citation>
    <scope>NUCLEOTIDE SEQUENCE [LARGE SCALE GENOMIC DNA]</scope>
</reference>
<dbReference type="Gene3D" id="1.20.140.150">
    <property type="match status" value="1"/>
</dbReference>
<gene>
    <name evidence="3" type="primary">putative CG13698</name>
    <name evidence="3" type="ORF">CLUMA_CG006500</name>
</gene>
<dbReference type="STRING" id="568069.A0A1J1HY90"/>
<proteinExistence type="predicted"/>
<evidence type="ECO:0000313" key="3">
    <source>
        <dbReference type="EMBL" id="CRK92989.1"/>
    </source>
</evidence>
<organism evidence="3 4">
    <name type="scientific">Clunio marinus</name>
    <dbReference type="NCBI Taxonomy" id="568069"/>
    <lineage>
        <taxon>Eukaryota</taxon>
        <taxon>Metazoa</taxon>
        <taxon>Ecdysozoa</taxon>
        <taxon>Arthropoda</taxon>
        <taxon>Hexapoda</taxon>
        <taxon>Insecta</taxon>
        <taxon>Pterygota</taxon>
        <taxon>Neoptera</taxon>
        <taxon>Endopterygota</taxon>
        <taxon>Diptera</taxon>
        <taxon>Nematocera</taxon>
        <taxon>Chironomoidea</taxon>
        <taxon>Chironomidae</taxon>
        <taxon>Clunio</taxon>
    </lineage>
</organism>
<name>A0A1J1HY90_9DIPT</name>
<protein>
    <submittedName>
        <fullName evidence="3">CLUMA_CG006500, isoform A</fullName>
    </submittedName>
</protein>
<keyword evidence="2" id="KW-0472">Membrane</keyword>
<evidence type="ECO:0000256" key="1">
    <source>
        <dbReference type="SAM" id="MobiDB-lite"/>
    </source>
</evidence>
<feature type="transmembrane region" description="Helical" evidence="2">
    <location>
        <begin position="7"/>
        <end position="34"/>
    </location>
</feature>
<feature type="transmembrane region" description="Helical" evidence="2">
    <location>
        <begin position="78"/>
        <end position="104"/>
    </location>
</feature>
<feature type="transmembrane region" description="Helical" evidence="2">
    <location>
        <begin position="125"/>
        <end position="144"/>
    </location>
</feature>
<dbReference type="Proteomes" id="UP000183832">
    <property type="component" value="Unassembled WGS sequence"/>
</dbReference>
<evidence type="ECO:0000256" key="2">
    <source>
        <dbReference type="SAM" id="Phobius"/>
    </source>
</evidence>
<dbReference type="AlphaFoldDB" id="A0A1J1HY90"/>
<accession>A0A1J1HY90</accession>
<keyword evidence="4" id="KW-1185">Reference proteome</keyword>
<sequence length="314" mass="34127">MATSSIYIALITTISFICFALSCAAVFLPVWGYFEETNGGFGSDRGYFGPWKVCKELTYNREKCGTSENVSRFRPSGFVFASGIMIVLSMILLLLYCILSVIQIAAISSREKILMRYSSLVTSKLILAIIGAMSTLLCAAMFAVQTDDLRRGFVVSRGVSFYLVITCLVMTILLTVMSMYDVMFSRRSGGDPTQVPDVSGARAITYDNPGYKEGDHYNKGIAMTASSGKPYAGSFGSVTTTMTSVSNGSTMTDGSVIMTSRGPLRSSLKKPRQKPQTNDFGIQNPGFHGVSSSPNMDRKGSVKKVRIQTHSTEV</sequence>